<gene>
    <name evidence="1" type="ORF">SBF1_4810003</name>
</gene>
<proteinExistence type="predicted"/>
<sequence length="71" mass="8312">MVSNIQKVMELIETLTPDEKKLIYKKMNDEINGKLLNFLDVINERAERMPISVDDITKEVEEVRNTNYGKI</sequence>
<dbReference type="Proteomes" id="UP000238916">
    <property type="component" value="Unassembled WGS sequence"/>
</dbReference>
<dbReference type="OrthoDB" id="1730016at2"/>
<dbReference type="AlphaFoldDB" id="A0A2U3LF63"/>
<evidence type="ECO:0000313" key="1">
    <source>
        <dbReference type="EMBL" id="SPF50575.1"/>
    </source>
</evidence>
<dbReference type="EMBL" id="OMOF01000425">
    <property type="protein sequence ID" value="SPF50575.1"/>
    <property type="molecule type" value="Genomic_DNA"/>
</dbReference>
<name>A0A2U3LF63_9FIRM</name>
<protein>
    <submittedName>
        <fullName evidence="1">Uncharacterized protein</fullName>
    </submittedName>
</protein>
<evidence type="ECO:0000313" key="2">
    <source>
        <dbReference type="Proteomes" id="UP000238916"/>
    </source>
</evidence>
<reference evidence="2" key="1">
    <citation type="submission" date="2018-02" db="EMBL/GenBank/DDBJ databases">
        <authorList>
            <person name="Hausmann B."/>
        </authorList>
    </citation>
    <scope>NUCLEOTIDE SEQUENCE [LARGE SCALE GENOMIC DNA]</scope>
    <source>
        <strain evidence="2">Peat soil MAG SbF1</strain>
    </source>
</reference>
<accession>A0A2U3LF63</accession>
<organism evidence="1 2">
    <name type="scientific">Candidatus Desulfosporosinus infrequens</name>
    <dbReference type="NCBI Taxonomy" id="2043169"/>
    <lineage>
        <taxon>Bacteria</taxon>
        <taxon>Bacillati</taxon>
        <taxon>Bacillota</taxon>
        <taxon>Clostridia</taxon>
        <taxon>Eubacteriales</taxon>
        <taxon>Desulfitobacteriaceae</taxon>
        <taxon>Desulfosporosinus</taxon>
    </lineage>
</organism>